<keyword evidence="6" id="KW-0929">Antimicrobial</keyword>
<keyword evidence="10" id="KW-0326">Glycosidase</keyword>
<keyword evidence="7" id="KW-0081">Bacteriolytic enzyme</keyword>
<name>A0AAN7YYI7_9MYCE</name>
<feature type="chain" id="PRO_5042829369" description="lysozyme" evidence="11">
    <location>
        <begin position="20"/>
        <end position="214"/>
    </location>
</feature>
<dbReference type="CDD" id="cd06416">
    <property type="entry name" value="GH25_Lys1-like"/>
    <property type="match status" value="1"/>
</dbReference>
<gene>
    <name evidence="12" type="ORF">RB653_002145</name>
</gene>
<keyword evidence="8 11" id="KW-0732">Signal</keyword>
<dbReference type="InterPro" id="IPR017853">
    <property type="entry name" value="GH"/>
</dbReference>
<evidence type="ECO:0000313" key="13">
    <source>
        <dbReference type="Proteomes" id="UP001344447"/>
    </source>
</evidence>
<comment type="catalytic activity">
    <reaction evidence="1">
        <text>Hydrolysis of (1-&gt;4)-beta-linkages between N-acetylmuramic acid and N-acetyl-D-glucosamine residues in a peptidoglycan and between N-acetyl-D-glucosamine residues in chitodextrins.</text>
        <dbReference type="EC" id="3.2.1.17"/>
    </reaction>
</comment>
<dbReference type="GO" id="GO:0007165">
    <property type="term" value="P:signal transduction"/>
    <property type="evidence" value="ECO:0007669"/>
    <property type="project" value="TreeGrafter"/>
</dbReference>
<evidence type="ECO:0000256" key="3">
    <source>
        <dbReference type="ARBA" id="ARBA00010646"/>
    </source>
</evidence>
<dbReference type="InterPro" id="IPR002053">
    <property type="entry name" value="Glyco_hydro_25"/>
</dbReference>
<evidence type="ECO:0000256" key="5">
    <source>
        <dbReference type="ARBA" id="ARBA00022525"/>
    </source>
</evidence>
<dbReference type="PANTHER" id="PTHR23208:SF36">
    <property type="entry name" value="LYSOZYME-RELATED"/>
    <property type="match status" value="1"/>
</dbReference>
<dbReference type="SUPFAM" id="SSF51445">
    <property type="entry name" value="(Trans)glycosidases"/>
    <property type="match status" value="1"/>
</dbReference>
<evidence type="ECO:0000256" key="10">
    <source>
        <dbReference type="ARBA" id="ARBA00023295"/>
    </source>
</evidence>
<dbReference type="PROSITE" id="PS51904">
    <property type="entry name" value="GLYCOSYL_HYDROL_F25_2"/>
    <property type="match status" value="1"/>
</dbReference>
<comment type="similarity">
    <text evidence="3">Belongs to the glycosyl hydrolase 25 family.</text>
</comment>
<dbReference type="Proteomes" id="UP001344447">
    <property type="component" value="Unassembled WGS sequence"/>
</dbReference>
<dbReference type="GO" id="GO:0005576">
    <property type="term" value="C:extracellular region"/>
    <property type="evidence" value="ECO:0007669"/>
    <property type="project" value="UniProtKB-SubCell"/>
</dbReference>
<organism evidence="12 13">
    <name type="scientific">Dictyostelium firmibasis</name>
    <dbReference type="NCBI Taxonomy" id="79012"/>
    <lineage>
        <taxon>Eukaryota</taxon>
        <taxon>Amoebozoa</taxon>
        <taxon>Evosea</taxon>
        <taxon>Eumycetozoa</taxon>
        <taxon>Dictyostelia</taxon>
        <taxon>Dictyosteliales</taxon>
        <taxon>Dictyosteliaceae</taxon>
        <taxon>Dictyostelium</taxon>
    </lineage>
</organism>
<feature type="signal peptide" evidence="11">
    <location>
        <begin position="1"/>
        <end position="19"/>
    </location>
</feature>
<dbReference type="InterPro" id="IPR051595">
    <property type="entry name" value="GH25_Enzymes"/>
</dbReference>
<dbReference type="EMBL" id="JAVFKY010000004">
    <property type="protein sequence ID" value="KAK5577205.1"/>
    <property type="molecule type" value="Genomic_DNA"/>
</dbReference>
<evidence type="ECO:0000256" key="6">
    <source>
        <dbReference type="ARBA" id="ARBA00022529"/>
    </source>
</evidence>
<dbReference type="PANTHER" id="PTHR23208">
    <property type="entry name" value="LYSOZYME PROTEIN"/>
    <property type="match status" value="1"/>
</dbReference>
<dbReference type="GO" id="GO:0016998">
    <property type="term" value="P:cell wall macromolecule catabolic process"/>
    <property type="evidence" value="ECO:0007669"/>
    <property type="project" value="InterPro"/>
</dbReference>
<evidence type="ECO:0000256" key="8">
    <source>
        <dbReference type="ARBA" id="ARBA00022729"/>
    </source>
</evidence>
<comment type="caution">
    <text evidence="12">The sequence shown here is derived from an EMBL/GenBank/DDBJ whole genome shotgun (WGS) entry which is preliminary data.</text>
</comment>
<evidence type="ECO:0000313" key="12">
    <source>
        <dbReference type="EMBL" id="KAK5577205.1"/>
    </source>
</evidence>
<evidence type="ECO:0000256" key="1">
    <source>
        <dbReference type="ARBA" id="ARBA00000632"/>
    </source>
</evidence>
<evidence type="ECO:0000256" key="7">
    <source>
        <dbReference type="ARBA" id="ARBA00022638"/>
    </source>
</evidence>
<dbReference type="FunFam" id="3.20.20.80:FF:000101">
    <property type="entry name" value="Lysozyme, putative"/>
    <property type="match status" value="1"/>
</dbReference>
<dbReference type="Pfam" id="PF01183">
    <property type="entry name" value="Glyco_hydro_25"/>
    <property type="match status" value="1"/>
</dbReference>
<evidence type="ECO:0000256" key="4">
    <source>
        <dbReference type="ARBA" id="ARBA00012732"/>
    </source>
</evidence>
<keyword evidence="13" id="KW-1185">Reference proteome</keyword>
<keyword evidence="5" id="KW-0964">Secreted</keyword>
<dbReference type="AlphaFoldDB" id="A0AAN7YYI7"/>
<dbReference type="GO" id="GO:0042742">
    <property type="term" value="P:defense response to bacterium"/>
    <property type="evidence" value="ECO:0007669"/>
    <property type="project" value="UniProtKB-KW"/>
</dbReference>
<dbReference type="GO" id="GO:0003796">
    <property type="term" value="F:lysozyme activity"/>
    <property type="evidence" value="ECO:0007669"/>
    <property type="project" value="UniProtKB-EC"/>
</dbReference>
<reference evidence="12 13" key="1">
    <citation type="submission" date="2023-11" db="EMBL/GenBank/DDBJ databases">
        <title>Dfirmibasis_genome.</title>
        <authorList>
            <person name="Edelbroek B."/>
            <person name="Kjellin J."/>
            <person name="Jerlstrom-Hultqvist J."/>
            <person name="Soderbom F."/>
        </authorList>
    </citation>
    <scope>NUCLEOTIDE SEQUENCE [LARGE SCALE GENOMIC DNA]</scope>
    <source>
        <strain evidence="12 13">TNS-C-14</strain>
    </source>
</reference>
<evidence type="ECO:0000256" key="2">
    <source>
        <dbReference type="ARBA" id="ARBA00004613"/>
    </source>
</evidence>
<dbReference type="Gene3D" id="3.20.20.80">
    <property type="entry name" value="Glycosidases"/>
    <property type="match status" value="1"/>
</dbReference>
<dbReference type="GO" id="GO:0009253">
    <property type="term" value="P:peptidoglycan catabolic process"/>
    <property type="evidence" value="ECO:0007669"/>
    <property type="project" value="InterPro"/>
</dbReference>
<evidence type="ECO:0000256" key="11">
    <source>
        <dbReference type="SAM" id="SignalP"/>
    </source>
</evidence>
<sequence>MRLIALLVTFFALISLISAFSGVDISSGSTIDDFSCLKSAGYDFAIIRAWESVGQPDTNGPHSVYNARDAGIEYVDVYLFPCFSCGNGAGQAESMVNYLKGYNANYGMVWLDIEGPGVYWSDDQSANIDFFESLVSGLQAVGAHIGIYTSASQWEPIMGGYTGGSGFPLWYAHYDGNPSFSDFSPFGGWGTPSIKQYDDTGDSCGLGFDLNWYP</sequence>
<comment type="subcellular location">
    <subcellularLocation>
        <location evidence="2">Secreted</location>
    </subcellularLocation>
</comment>
<dbReference type="EC" id="3.2.1.17" evidence="4"/>
<evidence type="ECO:0000256" key="9">
    <source>
        <dbReference type="ARBA" id="ARBA00022801"/>
    </source>
</evidence>
<dbReference type="GO" id="GO:0031640">
    <property type="term" value="P:killing of cells of another organism"/>
    <property type="evidence" value="ECO:0007669"/>
    <property type="project" value="UniProtKB-KW"/>
</dbReference>
<keyword evidence="9" id="KW-0378">Hydrolase</keyword>
<accession>A0AAN7YYI7</accession>
<protein>
    <recommendedName>
        <fullName evidence="4">lysozyme</fullName>
        <ecNumber evidence="4">3.2.1.17</ecNumber>
    </recommendedName>
</protein>
<proteinExistence type="inferred from homology"/>